<reference evidence="8 9" key="1">
    <citation type="submission" date="2018-05" db="EMBL/GenBank/DDBJ databases">
        <title>Genomic Encyclopedia of Archaeal and Bacterial Type Strains, Phase II (KMG-II): from individual species to whole genera.</title>
        <authorList>
            <person name="Goeker M."/>
        </authorList>
    </citation>
    <scope>NUCLEOTIDE SEQUENCE [LARGE SCALE GENOMIC DNA]</scope>
    <source>
        <strain evidence="8 9">DSM 23514</strain>
    </source>
</reference>
<evidence type="ECO:0000256" key="2">
    <source>
        <dbReference type="ARBA" id="ARBA00006275"/>
    </source>
</evidence>
<dbReference type="EMBL" id="JACWLN010000008">
    <property type="protein sequence ID" value="MBD1262107.1"/>
    <property type="molecule type" value="Genomic_DNA"/>
</dbReference>
<dbReference type="Proteomes" id="UP000651837">
    <property type="component" value="Unassembled WGS sequence"/>
</dbReference>
<evidence type="ECO:0000256" key="5">
    <source>
        <dbReference type="ARBA" id="ARBA00023237"/>
    </source>
</evidence>
<keyword evidence="4" id="KW-0472">Membrane</keyword>
<sequence>MKKQSIIFSIILAVLFGFQSCDIEENIIDEALGEDLLTNADPLDLLAPAYNNMRKVYGHRWFFALQTFSADEGMLPTRGTDWFDGGAFQELHEHECTPTHRYTTETWDHIMTGMGYSSQAISYLDEGSQERAEAVGLLSLYMWVCLDAYGQVPYRGITDINFNEDPQILTGSDAVSTIIANLESVVSDLPTGKNTVRFTQDAAKSLMARVYLNKAVYEDRYATNFSFSNEDMQKVIDLTTEVIESGTHSLETDDYFSMFDPDNENHPEIIWAIKNELTSIRIGGRSVSRNTTNGLSRGLIYFANDGTTNLTGSDAGCTLPGFLDTWDAANDPRYYKENYPNEEGTIPFSEYKMNRGFLEGQLYGIKNDAGTPIFNEDGTIDIVAVKLWNKDETFANHTREVSLIAENQSVGVRVSKWSIDDIGTNRDDTGVDIAVFRLADLYLMRAEAKLRLGSGDALADVNTVRVARGGDGFAIAGATLDDVYNERGFEFYWEYHRRTDQIRFGTFEDTWTDKTNSDKNMRIYPIPAGPIAETPGLEQNPGY</sequence>
<evidence type="ECO:0000313" key="10">
    <source>
        <dbReference type="Proteomes" id="UP000651837"/>
    </source>
</evidence>
<dbReference type="SUPFAM" id="SSF48452">
    <property type="entry name" value="TPR-like"/>
    <property type="match status" value="1"/>
</dbReference>
<evidence type="ECO:0000313" key="8">
    <source>
        <dbReference type="EMBL" id="PWK21798.1"/>
    </source>
</evidence>
<proteinExistence type="inferred from homology"/>
<protein>
    <submittedName>
        <fullName evidence="8">Putative outer membrane starch-binding protein</fullName>
    </submittedName>
    <submittedName>
        <fullName evidence="7">RagB/SusD family nutrient uptake outer membrane protein</fullName>
    </submittedName>
</protein>
<comment type="caution">
    <text evidence="8">The sequence shown here is derived from an EMBL/GenBank/DDBJ whole genome shotgun (WGS) entry which is preliminary data.</text>
</comment>
<evidence type="ECO:0000313" key="9">
    <source>
        <dbReference type="Proteomes" id="UP000245667"/>
    </source>
</evidence>
<dbReference type="GO" id="GO:0009279">
    <property type="term" value="C:cell outer membrane"/>
    <property type="evidence" value="ECO:0007669"/>
    <property type="project" value="UniProtKB-SubCell"/>
</dbReference>
<feature type="domain" description="RagB/SusD" evidence="6">
    <location>
        <begin position="394"/>
        <end position="543"/>
    </location>
</feature>
<evidence type="ECO:0000256" key="3">
    <source>
        <dbReference type="ARBA" id="ARBA00022729"/>
    </source>
</evidence>
<evidence type="ECO:0000256" key="1">
    <source>
        <dbReference type="ARBA" id="ARBA00004442"/>
    </source>
</evidence>
<dbReference type="PROSITE" id="PS51257">
    <property type="entry name" value="PROKAR_LIPOPROTEIN"/>
    <property type="match status" value="1"/>
</dbReference>
<organism evidence="8 9">
    <name type="scientific">Maribacter polysiphoniae</name>
    <dbReference type="NCBI Taxonomy" id="429344"/>
    <lineage>
        <taxon>Bacteria</taxon>
        <taxon>Pseudomonadati</taxon>
        <taxon>Bacteroidota</taxon>
        <taxon>Flavobacteriia</taxon>
        <taxon>Flavobacteriales</taxon>
        <taxon>Flavobacteriaceae</taxon>
        <taxon>Maribacter</taxon>
    </lineage>
</organism>
<dbReference type="OrthoDB" id="5694214at2"/>
<dbReference type="InterPro" id="IPR012944">
    <property type="entry name" value="SusD_RagB_dom"/>
</dbReference>
<dbReference type="InterPro" id="IPR011990">
    <property type="entry name" value="TPR-like_helical_dom_sf"/>
</dbReference>
<dbReference type="Pfam" id="PF07980">
    <property type="entry name" value="SusD_RagB"/>
    <property type="match status" value="1"/>
</dbReference>
<evidence type="ECO:0000256" key="4">
    <source>
        <dbReference type="ARBA" id="ARBA00023136"/>
    </source>
</evidence>
<keyword evidence="5" id="KW-0998">Cell outer membrane</keyword>
<dbReference type="Gene3D" id="1.25.40.390">
    <property type="match status" value="1"/>
</dbReference>
<dbReference type="Proteomes" id="UP000245667">
    <property type="component" value="Unassembled WGS sequence"/>
</dbReference>
<dbReference type="AlphaFoldDB" id="A0A316DWF0"/>
<reference evidence="7 10" key="2">
    <citation type="submission" date="2020-07" db="EMBL/GenBank/DDBJ databases">
        <title>The draft genome sequence of Maribacter polysiphoniae KCTC 22021.</title>
        <authorList>
            <person name="Mu L."/>
        </authorList>
    </citation>
    <scope>NUCLEOTIDE SEQUENCE [LARGE SCALE GENOMIC DNA]</scope>
    <source>
        <strain evidence="7 10">KCTC 22021</strain>
    </source>
</reference>
<dbReference type="EMBL" id="QGGQ01000010">
    <property type="protein sequence ID" value="PWK21798.1"/>
    <property type="molecule type" value="Genomic_DNA"/>
</dbReference>
<accession>A0A316DWF0</accession>
<comment type="similarity">
    <text evidence="2">Belongs to the SusD family.</text>
</comment>
<keyword evidence="10" id="KW-1185">Reference proteome</keyword>
<keyword evidence="3" id="KW-0732">Signal</keyword>
<dbReference type="RefSeq" id="WP_109653494.1">
    <property type="nucleotide sequence ID" value="NZ_JACWLN010000008.1"/>
</dbReference>
<comment type="subcellular location">
    <subcellularLocation>
        <location evidence="1">Cell outer membrane</location>
    </subcellularLocation>
</comment>
<name>A0A316DWF0_9FLAO</name>
<gene>
    <name evidence="7" type="ORF">HZY62_16010</name>
    <name evidence="8" type="ORF">LX92_03578</name>
</gene>
<evidence type="ECO:0000259" key="6">
    <source>
        <dbReference type="Pfam" id="PF07980"/>
    </source>
</evidence>
<evidence type="ECO:0000313" key="7">
    <source>
        <dbReference type="EMBL" id="MBD1262107.1"/>
    </source>
</evidence>